<gene>
    <name evidence="1" type="ORF">B0I10_110114</name>
</gene>
<reference evidence="1 2" key="1">
    <citation type="submission" date="2018-06" db="EMBL/GenBank/DDBJ databases">
        <title>Genomic Encyclopedia of Type Strains, Phase III (KMG-III): the genomes of soil and plant-associated and newly described type strains.</title>
        <authorList>
            <person name="Whitman W."/>
        </authorList>
    </citation>
    <scope>NUCLEOTIDE SEQUENCE [LARGE SCALE GENOMIC DNA]</scope>
    <source>
        <strain evidence="1 2">CGMCC 1.12504</strain>
    </source>
</reference>
<name>A0A328WS98_9FLAO</name>
<sequence>MKLTNVKLIRTNFLNLILVVLLTFFSSSNTSIYSQFSTLTVECGDPIPPYSPRNQNSTPWCYTFNLGHGQSRMYTSSSELNLASNQSKFVFNNILDANNSSFIAEKTDFIENNDGTALLFGTIVNSAQKDLAFNYAFWLTKKKPNSNTKSNADNLARQFGINYDNLNEYVIDVSKTNSLTGINGYEGSTLKLTNNENVLYATTTKSNNDEIAVVGNFTFDGLLAERGIEKQVSNLNVNFFSRIKFFVCPVIDPCHQTLVRVCLVYNWHFCIAINIQIINVVDTTPPTFNENLPQDLAVSCSSNIPSAPTLTATDACTNAEVSFKEVVSGEGCSYEIYRIWTAEDECGNITVHKQTIVVNDTVAPTFVENLPADVAVSCDAIPAVPVLTATDNCGTAEVSFKEVNSGEGCSYEIYRIWTAEDECGNITVHKQTIVVNDTVAPAFVENLPADVAVSCDAIPAVPVLTATDNCGTAEVSFKEVNSGEGCSYEIYRIWTAEDECGNITVHKQTIVVNDTVAPAFVEELPMDMTVECDAVPMAVTLTATDNCGTAEVSFKQTRTDGNCPSNYTLVRVWTAEDECGNTTVHKQTISVQDTTAPAFVEELPMDMTVECDAVPMAVTLTATDNCGTAEVSFKQTRTDGNCPSNYTLVRVWTAEDECGNTTVHKQTITVQDTTAPAFVEELP</sequence>
<dbReference type="EMBL" id="QLSV01000010">
    <property type="protein sequence ID" value="RAR47317.1"/>
    <property type="molecule type" value="Genomic_DNA"/>
</dbReference>
<comment type="caution">
    <text evidence="1">The sequence shown here is derived from an EMBL/GenBank/DDBJ whole genome shotgun (WGS) entry which is preliminary data.</text>
</comment>
<protein>
    <recommendedName>
        <fullName evidence="3">HYR domain-containing protein</fullName>
    </recommendedName>
</protein>
<evidence type="ECO:0000313" key="2">
    <source>
        <dbReference type="Proteomes" id="UP000249518"/>
    </source>
</evidence>
<accession>A0A328WS98</accession>
<dbReference type="AlphaFoldDB" id="A0A328WS98"/>
<evidence type="ECO:0000313" key="1">
    <source>
        <dbReference type="EMBL" id="RAR47317.1"/>
    </source>
</evidence>
<proteinExistence type="predicted"/>
<feature type="non-terminal residue" evidence="1">
    <location>
        <position position="683"/>
    </location>
</feature>
<evidence type="ECO:0008006" key="3">
    <source>
        <dbReference type="Google" id="ProtNLM"/>
    </source>
</evidence>
<organism evidence="1 2">
    <name type="scientific">Flavobacterium lacus</name>
    <dbReference type="NCBI Taxonomy" id="1353778"/>
    <lineage>
        <taxon>Bacteria</taxon>
        <taxon>Pseudomonadati</taxon>
        <taxon>Bacteroidota</taxon>
        <taxon>Flavobacteriia</taxon>
        <taxon>Flavobacteriales</taxon>
        <taxon>Flavobacteriaceae</taxon>
        <taxon>Flavobacterium</taxon>
    </lineage>
</organism>
<keyword evidence="2" id="KW-1185">Reference proteome</keyword>
<dbReference type="Proteomes" id="UP000249518">
    <property type="component" value="Unassembled WGS sequence"/>
</dbReference>